<dbReference type="Pfam" id="PF05380">
    <property type="entry name" value="Peptidase_A17"/>
    <property type="match status" value="1"/>
</dbReference>
<evidence type="ECO:0000256" key="3">
    <source>
        <dbReference type="SAM" id="MobiDB-lite"/>
    </source>
</evidence>
<dbReference type="InterPro" id="IPR008042">
    <property type="entry name" value="Retrotrans_Pao"/>
</dbReference>
<feature type="domain" description="Integrase catalytic" evidence="4">
    <location>
        <begin position="1667"/>
        <end position="1853"/>
    </location>
</feature>
<dbReference type="PROSITE" id="PS50994">
    <property type="entry name" value="INTEGRASE"/>
    <property type="match status" value="1"/>
</dbReference>
<evidence type="ECO:0000313" key="5">
    <source>
        <dbReference type="EMBL" id="KAK0154883.1"/>
    </source>
</evidence>
<feature type="region of interest" description="Disordered" evidence="3">
    <location>
        <begin position="526"/>
        <end position="550"/>
    </location>
</feature>
<feature type="compositionally biased region" description="Acidic residues" evidence="3">
    <location>
        <begin position="193"/>
        <end position="209"/>
    </location>
</feature>
<dbReference type="InterPro" id="IPR005312">
    <property type="entry name" value="DUF1759"/>
</dbReference>
<dbReference type="InterPro" id="IPR041588">
    <property type="entry name" value="Integrase_H2C2"/>
</dbReference>
<dbReference type="Pfam" id="PF18701">
    <property type="entry name" value="DUF5641"/>
    <property type="match status" value="1"/>
</dbReference>
<dbReference type="InterPro" id="IPR000477">
    <property type="entry name" value="RT_dom"/>
</dbReference>
<dbReference type="CDD" id="cd01644">
    <property type="entry name" value="RT_pepA17"/>
    <property type="match status" value="1"/>
</dbReference>
<dbReference type="PANTHER" id="PTHR47331:SF5">
    <property type="entry name" value="RIBONUCLEASE H"/>
    <property type="match status" value="1"/>
</dbReference>
<evidence type="ECO:0000313" key="6">
    <source>
        <dbReference type="Proteomes" id="UP001174136"/>
    </source>
</evidence>
<dbReference type="InterPro" id="IPR036397">
    <property type="entry name" value="RNaseH_sf"/>
</dbReference>
<dbReference type="GO" id="GO:0003676">
    <property type="term" value="F:nucleic acid binding"/>
    <property type="evidence" value="ECO:0007669"/>
    <property type="project" value="InterPro"/>
</dbReference>
<feature type="region of interest" description="Disordered" evidence="3">
    <location>
        <begin position="1454"/>
        <end position="1475"/>
    </location>
</feature>
<proteinExistence type="inferred from homology"/>
<dbReference type="GO" id="GO:0015074">
    <property type="term" value="P:DNA integration"/>
    <property type="evidence" value="ECO:0007669"/>
    <property type="project" value="InterPro"/>
</dbReference>
<dbReference type="Pfam" id="PF03564">
    <property type="entry name" value="DUF1759"/>
    <property type="match status" value="1"/>
</dbReference>
<dbReference type="SUPFAM" id="SSF56672">
    <property type="entry name" value="DNA/RNA polymerases"/>
    <property type="match status" value="1"/>
</dbReference>
<dbReference type="Gene3D" id="3.10.10.10">
    <property type="entry name" value="HIV Type 1 Reverse Transcriptase, subunit A, domain 1"/>
    <property type="match status" value="1"/>
</dbReference>
<evidence type="ECO:0000256" key="1">
    <source>
        <dbReference type="ARBA" id="ARBA00010879"/>
    </source>
</evidence>
<organism evidence="5 6">
    <name type="scientific">Merluccius polli</name>
    <name type="common">Benguela hake</name>
    <name type="synonym">Merluccius cadenati</name>
    <dbReference type="NCBI Taxonomy" id="89951"/>
    <lineage>
        <taxon>Eukaryota</taxon>
        <taxon>Metazoa</taxon>
        <taxon>Chordata</taxon>
        <taxon>Craniata</taxon>
        <taxon>Vertebrata</taxon>
        <taxon>Euteleostomi</taxon>
        <taxon>Actinopterygii</taxon>
        <taxon>Neopterygii</taxon>
        <taxon>Teleostei</taxon>
        <taxon>Neoteleostei</taxon>
        <taxon>Acanthomorphata</taxon>
        <taxon>Zeiogadaria</taxon>
        <taxon>Gadariae</taxon>
        <taxon>Gadiformes</taxon>
        <taxon>Gadoidei</taxon>
        <taxon>Merlucciidae</taxon>
        <taxon>Merluccius</taxon>
    </lineage>
</organism>
<dbReference type="Gene3D" id="3.30.420.10">
    <property type="entry name" value="Ribonuclease H-like superfamily/Ribonuclease H"/>
    <property type="match status" value="1"/>
</dbReference>
<dbReference type="GO" id="GO:0004523">
    <property type="term" value="F:RNA-DNA hybrid ribonuclease activity"/>
    <property type="evidence" value="ECO:0007669"/>
    <property type="project" value="UniProtKB-EC"/>
</dbReference>
<accession>A0AA47N9G2</accession>
<comment type="similarity">
    <text evidence="1">Belongs to the beta type-B retroviral polymerase family. HERV class-II K(HML-2) pol subfamily.</text>
</comment>
<gene>
    <name evidence="5" type="ORF">N1851_002798</name>
</gene>
<comment type="caution">
    <text evidence="5">The sequence shown here is derived from an EMBL/GenBank/DDBJ whole genome shotgun (WGS) entry which is preliminary data.</text>
</comment>
<feature type="region of interest" description="Disordered" evidence="3">
    <location>
        <begin position="1"/>
        <end position="26"/>
    </location>
</feature>
<reference evidence="5" key="1">
    <citation type="journal article" date="2023" name="Front. Mar. Sci.">
        <title>A new Merluccius polli reference genome to investigate the effects of global change in West African waters.</title>
        <authorList>
            <person name="Mateo J.L."/>
            <person name="Blanco-Fernandez C."/>
            <person name="Garcia-Vazquez E."/>
            <person name="Machado-Schiaffino G."/>
        </authorList>
    </citation>
    <scope>NUCLEOTIDE SEQUENCE</scope>
    <source>
        <strain evidence="5">C29</strain>
        <tissue evidence="5">Fin</tissue>
    </source>
</reference>
<feature type="region of interest" description="Disordered" evidence="3">
    <location>
        <begin position="188"/>
        <end position="213"/>
    </location>
</feature>
<feature type="compositionally biased region" description="Low complexity" evidence="3">
    <location>
        <begin position="1458"/>
        <end position="1469"/>
    </location>
</feature>
<dbReference type="EMBL" id="JAOPHQ010000323">
    <property type="protein sequence ID" value="KAK0154883.1"/>
    <property type="molecule type" value="Genomic_DNA"/>
</dbReference>
<name>A0AA47N9G2_MERPO</name>
<dbReference type="PANTHER" id="PTHR47331">
    <property type="entry name" value="PHD-TYPE DOMAIN-CONTAINING PROTEIN"/>
    <property type="match status" value="1"/>
</dbReference>
<dbReference type="InterPro" id="IPR012337">
    <property type="entry name" value="RNaseH-like_sf"/>
</dbReference>
<dbReference type="Proteomes" id="UP001174136">
    <property type="component" value="Unassembled WGS sequence"/>
</dbReference>
<dbReference type="InterPro" id="IPR043128">
    <property type="entry name" value="Rev_trsase/Diguanyl_cyclase"/>
</dbReference>
<evidence type="ECO:0000259" key="4">
    <source>
        <dbReference type="PROSITE" id="PS50994"/>
    </source>
</evidence>
<dbReference type="EC" id="3.1.26.4" evidence="2"/>
<dbReference type="Gene3D" id="3.30.70.270">
    <property type="match status" value="1"/>
</dbReference>
<protein>
    <recommendedName>
        <fullName evidence="2">ribonuclease H</fullName>
        <ecNumber evidence="2">3.1.26.4</ecNumber>
    </recommendedName>
</protein>
<dbReference type="Pfam" id="PF00078">
    <property type="entry name" value="RVT_1"/>
    <property type="match status" value="1"/>
</dbReference>
<feature type="compositionally biased region" description="Basic and acidic residues" evidence="3">
    <location>
        <begin position="535"/>
        <end position="546"/>
    </location>
</feature>
<dbReference type="SUPFAM" id="SSF53098">
    <property type="entry name" value="Ribonuclease H-like"/>
    <property type="match status" value="1"/>
</dbReference>
<dbReference type="InterPro" id="IPR001584">
    <property type="entry name" value="Integrase_cat-core"/>
</dbReference>
<keyword evidence="6" id="KW-1185">Reference proteome</keyword>
<dbReference type="Pfam" id="PF17921">
    <property type="entry name" value="Integrase_H2C2"/>
    <property type="match status" value="1"/>
</dbReference>
<dbReference type="InterPro" id="IPR040676">
    <property type="entry name" value="DUF5641"/>
</dbReference>
<sequence length="1972" mass="220528">MATSRGYYDGQQPPSPRPSRVRRIPGHLEDYELSYPFQPLHPTMTRTASPTTTTYVAAPNMVGLPPYPVPTYQSYESPDDRLQRLESRWQTMRHQMRELQAEMDNIRLTPHPQFAYTQPTYRSHQYAADMTQYSSLPHLGRINMCPSPTRMAEYPFASHIPAPMVPLSQDQDTTAASSMRNALSAELTGAVEQDSDAPLVDDVENDSDAESIRSAPVSQMARVDLTAPVSSVPSNLVAPVSLALPAQPVPPVNMIPPNPSTSLVPPAVSTVPVLPIQTAPASSRPAYSAPSYWQPPPQPYPATPVQHYYPHQPPAPVRPPDNPNTPGVLEMIIASSFGIPKPKLTVFSSGRESDFLLLKKGLDSVLGPHRHLSEDYRYQVLLDHLRFPAALQVAKRFINSATPYTTAMQALMQRYGQPRQLMQGELNAILNAPAVKAGDYQGIEDFAAAVGTLVGMLSTMQGPTSAELQCGSHVDTLLTKLPANFRDAFAEYCFTRGIIQSGSDRTYTLPDLSEWLERKVQTLQVSRRIGARPPEPTHADSREHRSVKQPRVKSATILLGNHQGAQQPNPAPPSSTPPQFKKRDRFKPYCPYCNNQEHYLNACSDFVKLTNNAKADWIKERKRCWRCGRGHTSDNCTLKKPCSTCGEQHLSVLHDVAQTETVLTVSTSPSMIYIDQISHSGRVMLKVVPVRLHNGKKTLSTYAVLDDGSERTIILPAAVHHLGLKGKEELLSLRTIRQDKVQVKGATVSLKVSPLTKKGMKHDIQHAFTAAELNLAEQSCAAENLKRSYQHLRDIPLLSYNKFKPMLLIGSDNPHLITPVSPVRSGPIGGPVAVCTALVWAVQGPATFLQHSSGENSCLHSSFLSPSEELHQHVESLWKLDTLPFRNSKEVIRSGEDKAAMEQLEQKTIRVTVDGVPRYATPLLRKPNAPTLHAPSTAVMALLRATERRLATNPEQSSVYNEEINKLEKAGYAVKIDADKVSRSRESWFLPHHLVSHNGKARVVFNCSFNYQQACLNNNLLPGPTLSAPLLGVLLRFREQAVAISGDIRGMFHQVRLLPEDQPLLRFLWCDGEKEHSPDVYEWRVLPFGTTCSPCCATYALQRHVQDHSEGNEDVVQSVLQSFYVDNCLQSLQSHYQAKQLIDKMRALLASGGFDMRQWSSNMPEVIAHLPPEAKSAGCELWLTANKTDPQESTLGLLWHCRPDTLGYKHRAIPATEPTMRYVYRVLASQYDPLGYIIPYTTRAKVLVQALWRKERGWDEPIVDSLLPVWQAWENELPQLQHITLPRCYTANVPTDTPVELHIFCDASEKAYGAVAYMRVEDSEGKVQVAFVMAGSRVAPKKQLSIPRLELCAALSGAQLAKVLHTELTLPVNKTTLWTDSTTVLHWIQSESQQYKVFVGTRIAKIQELVGEDKWRHVPSKENPADDITRGKSLADLVKPNRWTYGPTFLHQPPAEWPTDPVVSSTPTPAEETRDTNFCGNITVSSLPVPNVTQAKSWSELVDATFQSLHGAAAPPMTAADRVNTEVVILKRAQQESFPAEFTALQAGKPLSSKSSLLSLSPVYDKYVELIRVGGRLRKAENLGEDSIHPIILAPNHHVTQLLIQDYDNRLLHAGPDRVFAEIRRTYWIIRGRQAVKKHQHSCTECRKWRSKPVIPQMADLPAARLRINQPPYWSTGVDCFGPYTIKIGRRHEKRWGIVFKCLTTRCVHLDLLCSMDTDSFLLALRRFVARRGKPFEILCDRGTNFRGGDRELQEAFAALEPALKDQLAEQSIRFRFNPPLAPHFGGVWEREIKSVKASLQVVLKDQVPPEEVLMTVLIEVEGILNSKPLGYATSDIADPDPITPNLLLMGRRDASLPQAVYHNSDLLGRRRWKHSQVLADHFWLQFTKNYLPNLQHRRKWHSSTVDLTTDQVVMIIDPQLPRALWPVGRVTKVIPSDDGRIRTAEVNIKGSTYTRPVAKLIPLPGMPEDRD</sequence>
<evidence type="ECO:0000256" key="2">
    <source>
        <dbReference type="ARBA" id="ARBA00012180"/>
    </source>
</evidence>
<dbReference type="InterPro" id="IPR043502">
    <property type="entry name" value="DNA/RNA_pol_sf"/>
</dbReference>